<keyword evidence="1" id="KW-0812">Transmembrane</keyword>
<feature type="transmembrane region" description="Helical" evidence="1">
    <location>
        <begin position="37"/>
        <end position="56"/>
    </location>
</feature>
<dbReference type="AlphaFoldDB" id="A0A8J3ER45"/>
<name>A0A8J3ER45_9PROT</name>
<sequence>MTRILTLFGLTCLFCLGGGYAVGAMLAKIFEHNDLQAALMWGLAAIPLVATGAWCFQAGRHTCQGEGNGGKA</sequence>
<evidence type="ECO:0000313" key="3">
    <source>
        <dbReference type="EMBL" id="NHK28228.1"/>
    </source>
</evidence>
<comment type="caution">
    <text evidence="2">The sequence shown here is derived from an EMBL/GenBank/DDBJ whole genome shotgun (WGS) entry which is preliminary data.</text>
</comment>
<dbReference type="Proteomes" id="UP000621856">
    <property type="component" value="Unassembled WGS sequence"/>
</dbReference>
<keyword evidence="1" id="KW-0472">Membrane</keyword>
<protein>
    <submittedName>
        <fullName evidence="2">Uncharacterized protein</fullName>
    </submittedName>
</protein>
<evidence type="ECO:0000313" key="2">
    <source>
        <dbReference type="EMBL" id="GGH97849.1"/>
    </source>
</evidence>
<keyword evidence="5" id="KW-1185">Reference proteome</keyword>
<dbReference type="RefSeq" id="WP_155140056.1">
    <property type="nucleotide sequence ID" value="NZ_BMGZ01000002.1"/>
</dbReference>
<organism evidence="2 4">
    <name type="scientific">Aquisalinus luteolus</name>
    <dbReference type="NCBI Taxonomy" id="1566827"/>
    <lineage>
        <taxon>Bacteria</taxon>
        <taxon>Pseudomonadati</taxon>
        <taxon>Pseudomonadota</taxon>
        <taxon>Alphaproteobacteria</taxon>
        <taxon>Parvularculales</taxon>
        <taxon>Parvularculaceae</taxon>
        <taxon>Aquisalinus</taxon>
    </lineage>
</organism>
<reference evidence="3 5" key="2">
    <citation type="submission" date="2020-02" db="EMBL/GenBank/DDBJ databases">
        <title>Genome sequence of Parvularcula flava strain NH6-79.</title>
        <authorList>
            <person name="Abdul Karim M.H."/>
            <person name="Lam M.Q."/>
            <person name="Chen S.J."/>
            <person name="Yahya A."/>
            <person name="Shahir S."/>
            <person name="Shamsir M.S."/>
            <person name="Chong C.S."/>
        </authorList>
    </citation>
    <scope>NUCLEOTIDE SEQUENCE [LARGE SCALE GENOMIC DNA]</scope>
    <source>
        <strain evidence="3 5">NH6-79</strain>
    </source>
</reference>
<evidence type="ECO:0000256" key="1">
    <source>
        <dbReference type="SAM" id="Phobius"/>
    </source>
</evidence>
<accession>A0A8J3ER45</accession>
<gene>
    <name evidence="3" type="ORF">FF098_009960</name>
    <name evidence="2" type="ORF">GCM10011355_20050</name>
</gene>
<proteinExistence type="predicted"/>
<evidence type="ECO:0000313" key="5">
    <source>
        <dbReference type="Proteomes" id="UP000818603"/>
    </source>
</evidence>
<reference evidence="2" key="1">
    <citation type="journal article" date="2014" name="Int. J. Syst. Evol. Microbiol.">
        <title>Complete genome sequence of Corynebacterium casei LMG S-19264T (=DSM 44701T), isolated from a smear-ripened cheese.</title>
        <authorList>
            <consortium name="US DOE Joint Genome Institute (JGI-PGF)"/>
            <person name="Walter F."/>
            <person name="Albersmeier A."/>
            <person name="Kalinowski J."/>
            <person name="Ruckert C."/>
        </authorList>
    </citation>
    <scope>NUCLEOTIDE SEQUENCE</scope>
    <source>
        <strain evidence="2">CGMCC 1.14984</strain>
    </source>
</reference>
<dbReference type="EMBL" id="BMGZ01000002">
    <property type="protein sequence ID" value="GGH97849.1"/>
    <property type="molecule type" value="Genomic_DNA"/>
</dbReference>
<reference evidence="2" key="3">
    <citation type="submission" date="2020-09" db="EMBL/GenBank/DDBJ databases">
        <authorList>
            <person name="Sun Q."/>
            <person name="Zhou Y."/>
        </authorList>
    </citation>
    <scope>NUCLEOTIDE SEQUENCE</scope>
    <source>
        <strain evidence="2">CGMCC 1.14984</strain>
    </source>
</reference>
<dbReference type="EMBL" id="VCJR02000002">
    <property type="protein sequence ID" value="NHK28228.1"/>
    <property type="molecule type" value="Genomic_DNA"/>
</dbReference>
<keyword evidence="1" id="KW-1133">Transmembrane helix</keyword>
<dbReference type="Proteomes" id="UP000818603">
    <property type="component" value="Unassembled WGS sequence"/>
</dbReference>
<evidence type="ECO:0000313" key="4">
    <source>
        <dbReference type="Proteomes" id="UP000621856"/>
    </source>
</evidence>